<accession>A0AAT9FI22</accession>
<dbReference type="KEGG" id="osu:NT6N_06740"/>
<gene>
    <name evidence="2" type="ORF">NT6N_06740</name>
</gene>
<keyword evidence="1" id="KW-0472">Membrane</keyword>
<proteinExistence type="predicted"/>
<sequence length="38" mass="4529">MLNIPVERDRIILLYLYNKHSLLIIDLALLWAHKLNSI</sequence>
<feature type="transmembrane region" description="Helical" evidence="1">
    <location>
        <begin position="12"/>
        <end position="32"/>
    </location>
</feature>
<organism evidence="2">
    <name type="scientific">Oceaniferula spumae</name>
    <dbReference type="NCBI Taxonomy" id="2979115"/>
    <lineage>
        <taxon>Bacteria</taxon>
        <taxon>Pseudomonadati</taxon>
        <taxon>Verrucomicrobiota</taxon>
        <taxon>Verrucomicrobiia</taxon>
        <taxon>Verrucomicrobiales</taxon>
        <taxon>Verrucomicrobiaceae</taxon>
        <taxon>Oceaniferula</taxon>
    </lineage>
</organism>
<name>A0AAT9FI22_9BACT</name>
<dbReference type="EMBL" id="AP026866">
    <property type="protein sequence ID" value="BDS05634.1"/>
    <property type="molecule type" value="Genomic_DNA"/>
</dbReference>
<protein>
    <submittedName>
        <fullName evidence="2">Uncharacterized protein</fullName>
    </submittedName>
</protein>
<evidence type="ECO:0000256" key="1">
    <source>
        <dbReference type="SAM" id="Phobius"/>
    </source>
</evidence>
<keyword evidence="1" id="KW-0812">Transmembrane</keyword>
<keyword evidence="1" id="KW-1133">Transmembrane helix</keyword>
<dbReference type="AlphaFoldDB" id="A0AAT9FI22"/>
<evidence type="ECO:0000313" key="2">
    <source>
        <dbReference type="EMBL" id="BDS05634.1"/>
    </source>
</evidence>
<reference evidence="2" key="1">
    <citation type="submission" date="2024-07" db="EMBL/GenBank/DDBJ databases">
        <title>Complete genome sequence of Verrucomicrobiaceae bacterium NT6N.</title>
        <authorList>
            <person name="Huang C."/>
            <person name="Takami H."/>
            <person name="Hamasaki K."/>
        </authorList>
    </citation>
    <scope>NUCLEOTIDE SEQUENCE</scope>
    <source>
        <strain evidence="2">NT6N</strain>
    </source>
</reference>